<keyword evidence="1" id="KW-0732">Signal</keyword>
<dbReference type="Pfam" id="PF00801">
    <property type="entry name" value="PKD"/>
    <property type="match status" value="1"/>
</dbReference>
<dbReference type="InterPro" id="IPR013783">
    <property type="entry name" value="Ig-like_fold"/>
</dbReference>
<dbReference type="Proteomes" id="UP000199045">
    <property type="component" value="Unassembled WGS sequence"/>
</dbReference>
<feature type="signal peptide" evidence="1">
    <location>
        <begin position="1"/>
        <end position="20"/>
    </location>
</feature>
<gene>
    <name evidence="3" type="ORF">SAMN04488121_111149</name>
</gene>
<dbReference type="SUPFAM" id="SSF49299">
    <property type="entry name" value="PKD domain"/>
    <property type="match status" value="1"/>
</dbReference>
<evidence type="ECO:0000259" key="2">
    <source>
        <dbReference type="PROSITE" id="PS50093"/>
    </source>
</evidence>
<evidence type="ECO:0000313" key="4">
    <source>
        <dbReference type="Proteomes" id="UP000199045"/>
    </source>
</evidence>
<dbReference type="InterPro" id="IPR000601">
    <property type="entry name" value="PKD_dom"/>
</dbReference>
<dbReference type="Gene3D" id="2.60.40.10">
    <property type="entry name" value="Immunoglobulins"/>
    <property type="match status" value="1"/>
</dbReference>
<evidence type="ECO:0000256" key="1">
    <source>
        <dbReference type="SAM" id="SignalP"/>
    </source>
</evidence>
<dbReference type="AlphaFoldDB" id="A0A1G8BT61"/>
<organism evidence="3 4">
    <name type="scientific">Chitinophaga filiformis</name>
    <name type="common">Myxococcus filiformis</name>
    <name type="synonym">Flexibacter filiformis</name>
    <dbReference type="NCBI Taxonomy" id="104663"/>
    <lineage>
        <taxon>Bacteria</taxon>
        <taxon>Pseudomonadati</taxon>
        <taxon>Bacteroidota</taxon>
        <taxon>Chitinophagia</taxon>
        <taxon>Chitinophagales</taxon>
        <taxon>Chitinophagaceae</taxon>
        <taxon>Chitinophaga</taxon>
    </lineage>
</organism>
<dbReference type="InterPro" id="IPR035986">
    <property type="entry name" value="PKD_dom_sf"/>
</dbReference>
<feature type="chain" id="PRO_5011455430" description="PKD domain-containing protein" evidence="1">
    <location>
        <begin position="21"/>
        <end position="574"/>
    </location>
</feature>
<feature type="domain" description="PKD" evidence="2">
    <location>
        <begin position="410"/>
        <end position="468"/>
    </location>
</feature>
<dbReference type="RefSeq" id="WP_089837876.1">
    <property type="nucleotide sequence ID" value="NZ_FNBN01000011.1"/>
</dbReference>
<name>A0A1G8BT61_CHIFI</name>
<dbReference type="STRING" id="104663.SAMN04488121_111149"/>
<accession>A0A1G8BT61</accession>
<protein>
    <recommendedName>
        <fullName evidence="2">PKD domain-containing protein</fullName>
    </recommendedName>
</protein>
<dbReference type="PROSITE" id="PS50093">
    <property type="entry name" value="PKD"/>
    <property type="match status" value="1"/>
</dbReference>
<dbReference type="EMBL" id="FNBN01000011">
    <property type="protein sequence ID" value="SDH36342.1"/>
    <property type="molecule type" value="Genomic_DNA"/>
</dbReference>
<proteinExistence type="predicted"/>
<sequence length="574" mass="60197">MRTKFLSLVGGMLLSLHTFSQTIHYANTGLTNDCNVFNTSTPVSIDGYKHYPVYGGAGIFNNTLLLKCQNGSTSATKLGASYAIEYPFKSGYLYRISGRAWKAANQATTGIPQLSFATYTSLPTPVSGTPTACDAIRQSFWGSMLLDSRNTVSLNDSQDEQIFCEFNADQDFNYLAILSWGGAGNMYTLAAIGEITITEIPPRFTLSPTSLTKECGQPLSRLFQVTDVNSVGGITSYVWHLGPVPNGWVYNGQAAPESVTVTNLTAITLSADPCSSVAPSPVSVTVHRDALSYETDTAIVQVSPLSATIGGPAQLCGGVVGNYSFNGALPCGATVIWSLNAGDNGSLGSTTGDATTLTVNGNVTLTAHISAPCGSLTVSKSIAYSGTAPVPFGIDDDVYCQPGNIVQPSTFTAVPANSGSYTWTWTSGDGTWHTISATTAEISHKFGVGSYTIMATISNSCGSESSSTDFHIIRCATSVSGSAKVVVSPNPASSTLVVSTAATSGAAKKQAASDGWDIREVRLSDKMGNLLQRQLFPAGTSRATINVEGLKPDVYILQTGNGKTFDSQQVSVVR</sequence>
<reference evidence="3 4" key="1">
    <citation type="submission" date="2016-10" db="EMBL/GenBank/DDBJ databases">
        <authorList>
            <person name="de Groot N.N."/>
        </authorList>
    </citation>
    <scope>NUCLEOTIDE SEQUENCE [LARGE SCALE GENOMIC DNA]</scope>
    <source>
        <strain evidence="3 4">DSM 527</strain>
    </source>
</reference>
<evidence type="ECO:0000313" key="3">
    <source>
        <dbReference type="EMBL" id="SDH36342.1"/>
    </source>
</evidence>
<dbReference type="OrthoDB" id="614666at2"/>